<dbReference type="AlphaFoldDB" id="A0A8X6NFV4"/>
<gene>
    <name evidence="2" type="primary">PGBD4_3</name>
    <name evidence="2" type="ORF">NPIL_450961</name>
</gene>
<name>A0A8X6NFV4_NEPPI</name>
<protein>
    <submittedName>
        <fullName evidence="2">PiggyBac transposable element-derived protein 4</fullName>
    </submittedName>
</protein>
<evidence type="ECO:0000259" key="1">
    <source>
        <dbReference type="Pfam" id="PF13843"/>
    </source>
</evidence>
<dbReference type="InterPro" id="IPR029526">
    <property type="entry name" value="PGBD"/>
</dbReference>
<evidence type="ECO:0000313" key="3">
    <source>
        <dbReference type="Proteomes" id="UP000887013"/>
    </source>
</evidence>
<organism evidence="2 3">
    <name type="scientific">Nephila pilipes</name>
    <name type="common">Giant wood spider</name>
    <name type="synonym">Nephila maculata</name>
    <dbReference type="NCBI Taxonomy" id="299642"/>
    <lineage>
        <taxon>Eukaryota</taxon>
        <taxon>Metazoa</taxon>
        <taxon>Ecdysozoa</taxon>
        <taxon>Arthropoda</taxon>
        <taxon>Chelicerata</taxon>
        <taxon>Arachnida</taxon>
        <taxon>Araneae</taxon>
        <taxon>Araneomorphae</taxon>
        <taxon>Entelegynae</taxon>
        <taxon>Araneoidea</taxon>
        <taxon>Nephilidae</taxon>
        <taxon>Nephila</taxon>
    </lineage>
</organism>
<proteinExistence type="predicted"/>
<dbReference type="OrthoDB" id="10057959at2759"/>
<accession>A0A8X6NFV4</accession>
<dbReference type="Proteomes" id="UP000887013">
    <property type="component" value="Unassembled WGS sequence"/>
</dbReference>
<feature type="domain" description="PiggyBac transposable element-derived protein" evidence="1">
    <location>
        <begin position="3"/>
        <end position="90"/>
    </location>
</feature>
<reference evidence="2" key="1">
    <citation type="submission" date="2020-08" db="EMBL/GenBank/DDBJ databases">
        <title>Multicomponent nature underlies the extraordinary mechanical properties of spider dragline silk.</title>
        <authorList>
            <person name="Kono N."/>
            <person name="Nakamura H."/>
            <person name="Mori M."/>
            <person name="Yoshida Y."/>
            <person name="Ohtoshi R."/>
            <person name="Malay A.D."/>
            <person name="Moran D.A.P."/>
            <person name="Tomita M."/>
            <person name="Numata K."/>
            <person name="Arakawa K."/>
        </authorList>
    </citation>
    <scope>NUCLEOTIDE SEQUENCE</scope>
</reference>
<sequence>MNLIMICDNSTKYTMNAVPYLGSGNVTKGMVAADYFAKKLNETIKNSNGYVTMDNWFSKVPPAEKMLKEDKLTIVGMIKKNKREFPLEFTDVKYQE</sequence>
<dbReference type="EMBL" id="BMAW01057424">
    <property type="protein sequence ID" value="GFT10965.1"/>
    <property type="molecule type" value="Genomic_DNA"/>
</dbReference>
<dbReference type="Pfam" id="PF13843">
    <property type="entry name" value="DDE_Tnp_1_7"/>
    <property type="match status" value="1"/>
</dbReference>
<evidence type="ECO:0000313" key="2">
    <source>
        <dbReference type="EMBL" id="GFT10965.1"/>
    </source>
</evidence>
<keyword evidence="3" id="KW-1185">Reference proteome</keyword>
<comment type="caution">
    <text evidence="2">The sequence shown here is derived from an EMBL/GenBank/DDBJ whole genome shotgun (WGS) entry which is preliminary data.</text>
</comment>